<dbReference type="RefSeq" id="WP_369595650.1">
    <property type="nucleotide sequence ID" value="NZ_CP045835.1"/>
</dbReference>
<feature type="signal peptide" evidence="1">
    <location>
        <begin position="1"/>
        <end position="30"/>
    </location>
</feature>
<evidence type="ECO:0000256" key="1">
    <source>
        <dbReference type="SAM" id="SignalP"/>
    </source>
</evidence>
<feature type="chain" id="PRO_5045972831" description="M23 family peptidase" evidence="1">
    <location>
        <begin position="31"/>
        <end position="107"/>
    </location>
</feature>
<keyword evidence="1" id="KW-0732">Signal</keyword>
<gene>
    <name evidence="2" type="ORF">GDS87_11155</name>
</gene>
<keyword evidence="3" id="KW-1185">Reference proteome</keyword>
<name>A0ABX6DA14_9BACI</name>
<dbReference type="Proteomes" id="UP000373269">
    <property type="component" value="Chromosome"/>
</dbReference>
<reference evidence="2 3" key="1">
    <citation type="submission" date="2019-11" db="EMBL/GenBank/DDBJ databases">
        <title>Whole Genome Sequencing and Comparative Genomic Analyses of Lysinibacillus pakistanensis LZH-9, a Halotolerant Strain with Excellent COD Removal Capability.</title>
        <authorList>
            <person name="Zhou H."/>
        </authorList>
    </citation>
    <scope>NUCLEOTIDE SEQUENCE [LARGE SCALE GENOMIC DNA]</scope>
    <source>
        <strain evidence="2 3">LZH-9</strain>
    </source>
</reference>
<organism evidence="2 3">
    <name type="scientific">Lysinibacillus pakistanensis</name>
    <dbReference type="NCBI Taxonomy" id="759811"/>
    <lineage>
        <taxon>Bacteria</taxon>
        <taxon>Bacillati</taxon>
        <taxon>Bacillota</taxon>
        <taxon>Bacilli</taxon>
        <taxon>Bacillales</taxon>
        <taxon>Bacillaceae</taxon>
        <taxon>Lysinibacillus</taxon>
    </lineage>
</organism>
<sequence length="107" mass="11668">MKKIKKIVLAFALALSAFAVPLTTIQQASAASPNCNLPNDKFGGSFYKYLSIAQMYTFGADNIEIISGFDVVTLTPNNSLKPLKRGTAVVHAHFPDGTYISYDFNVF</sequence>
<evidence type="ECO:0000313" key="2">
    <source>
        <dbReference type="EMBL" id="QGG51476.1"/>
    </source>
</evidence>
<accession>A0ABX6DA14</accession>
<protein>
    <recommendedName>
        <fullName evidence="4">M23 family peptidase</fullName>
    </recommendedName>
</protein>
<evidence type="ECO:0000313" key="3">
    <source>
        <dbReference type="Proteomes" id="UP000373269"/>
    </source>
</evidence>
<evidence type="ECO:0008006" key="4">
    <source>
        <dbReference type="Google" id="ProtNLM"/>
    </source>
</evidence>
<proteinExistence type="predicted"/>
<dbReference type="EMBL" id="CP045835">
    <property type="protein sequence ID" value="QGG51476.1"/>
    <property type="molecule type" value="Genomic_DNA"/>
</dbReference>